<protein>
    <submittedName>
        <fullName evidence="3">Uncharacterized protein</fullName>
    </submittedName>
</protein>
<evidence type="ECO:0000313" key="3">
    <source>
        <dbReference type="EMBL" id="SFI20839.1"/>
    </source>
</evidence>
<keyword evidence="1" id="KW-1133">Transmembrane helix</keyword>
<sequence length="110" mass="11822">MYTYKVILYEIELLGGLTTSASITFNIYLKNYNLPPRYQVPVDIQDKVIQVSHEAYQGVSAAQVISGGLAIIAAGAFLLYVGPAIITAIPTIMEGLIAAMGIIMNTQPAM</sequence>
<dbReference type="Proteomes" id="UP000199686">
    <property type="component" value="Unassembled WGS sequence"/>
</dbReference>
<dbReference type="RefSeq" id="WP_086989624.1">
    <property type="nucleotide sequence ID" value="NZ_CP089787.1"/>
</dbReference>
<organism evidence="3 5">
    <name type="scientific">Trichococcus flocculiformis</name>
    <dbReference type="NCBI Taxonomy" id="82803"/>
    <lineage>
        <taxon>Bacteria</taxon>
        <taxon>Bacillati</taxon>
        <taxon>Bacillota</taxon>
        <taxon>Bacilli</taxon>
        <taxon>Lactobacillales</taxon>
        <taxon>Carnobacteriaceae</taxon>
        <taxon>Trichococcus</taxon>
    </lineage>
</organism>
<dbReference type="Proteomes" id="UP000195947">
    <property type="component" value="Unassembled WGS sequence"/>
</dbReference>
<dbReference type="EMBL" id="FJMZ01000030">
    <property type="protein sequence ID" value="CZQ98077.1"/>
    <property type="molecule type" value="Genomic_DNA"/>
</dbReference>
<evidence type="ECO:0000313" key="5">
    <source>
        <dbReference type="Proteomes" id="UP000199686"/>
    </source>
</evidence>
<reference evidence="3 5" key="2">
    <citation type="submission" date="2016-10" db="EMBL/GenBank/DDBJ databases">
        <authorList>
            <person name="Varghese N."/>
            <person name="Submissions S."/>
        </authorList>
    </citation>
    <scope>NUCLEOTIDE SEQUENCE [LARGE SCALE GENOMIC DNA]</scope>
    <source>
        <strain evidence="3 5">DSM 2094</strain>
    </source>
</reference>
<keyword evidence="1" id="KW-0812">Transmembrane</keyword>
<evidence type="ECO:0000256" key="1">
    <source>
        <dbReference type="SAM" id="Phobius"/>
    </source>
</evidence>
<proteinExistence type="predicted"/>
<keyword evidence="4" id="KW-1185">Reference proteome</keyword>
<accession>A0AB38BLP4</accession>
<dbReference type="EMBL" id="FOQC01000075">
    <property type="protein sequence ID" value="SFI20839.1"/>
    <property type="molecule type" value="Genomic_DNA"/>
</dbReference>
<dbReference type="AlphaFoldDB" id="A0AB38BLP4"/>
<name>A0AB38BLP4_9LACT</name>
<comment type="caution">
    <text evidence="3">The sequence shown here is derived from an EMBL/GenBank/DDBJ whole genome shotgun (WGS) entry which is preliminary data.</text>
</comment>
<feature type="transmembrane region" description="Helical" evidence="1">
    <location>
        <begin position="6"/>
        <end position="29"/>
    </location>
</feature>
<evidence type="ECO:0000313" key="2">
    <source>
        <dbReference type="EMBL" id="CZQ98077.1"/>
    </source>
</evidence>
<keyword evidence="1" id="KW-0472">Membrane</keyword>
<gene>
    <name evidence="3" type="ORF">SAMN04488507_10758</name>
    <name evidence="2" type="ORF">TFLO_2278</name>
</gene>
<evidence type="ECO:0000313" key="4">
    <source>
        <dbReference type="Proteomes" id="UP000195947"/>
    </source>
</evidence>
<reference evidence="2 4" key="1">
    <citation type="submission" date="2016-02" db="EMBL/GenBank/DDBJ databases">
        <authorList>
            <person name="Strepis N."/>
        </authorList>
    </citation>
    <scope>NUCLEOTIDE SEQUENCE [LARGE SCALE GENOMIC DNA]</scope>
    <source>
        <strain evidence="2">Trichococcus flocculiformis</strain>
    </source>
</reference>